<name>A0AAD2D7Q0_EUPCR</name>
<dbReference type="GO" id="GO:0008270">
    <property type="term" value="F:zinc ion binding"/>
    <property type="evidence" value="ECO:0007669"/>
    <property type="project" value="UniProtKB-KW"/>
</dbReference>
<comment type="caution">
    <text evidence="7">The sequence shown here is derived from an EMBL/GenBank/DDBJ whole genome shotgun (WGS) entry which is preliminary data.</text>
</comment>
<feature type="zinc finger region" description="C3H1-type" evidence="5">
    <location>
        <begin position="126"/>
        <end position="153"/>
    </location>
</feature>
<keyword evidence="4" id="KW-0238">DNA-binding</keyword>
<dbReference type="InterPro" id="IPR057444">
    <property type="entry name" value="Znf-CCCH_AtC3H23-like"/>
</dbReference>
<evidence type="ECO:0000256" key="4">
    <source>
        <dbReference type="ARBA" id="ARBA00023125"/>
    </source>
</evidence>
<dbReference type="Pfam" id="PF25512">
    <property type="entry name" value="zf-CCCH_AtC3H23"/>
    <property type="match status" value="1"/>
</dbReference>
<evidence type="ECO:0000313" key="7">
    <source>
        <dbReference type="EMBL" id="CAI2384364.1"/>
    </source>
</evidence>
<evidence type="ECO:0000256" key="5">
    <source>
        <dbReference type="PROSITE-ProRule" id="PRU00723"/>
    </source>
</evidence>
<gene>
    <name evidence="7" type="ORF">ECRASSUSDP1_LOCUS25889</name>
</gene>
<evidence type="ECO:0000256" key="3">
    <source>
        <dbReference type="ARBA" id="ARBA00022833"/>
    </source>
</evidence>
<accession>A0AAD2D7Q0</accession>
<feature type="domain" description="C3H1-type" evidence="6">
    <location>
        <begin position="161"/>
        <end position="190"/>
    </location>
</feature>
<dbReference type="Proteomes" id="UP001295684">
    <property type="component" value="Unassembled WGS sequence"/>
</dbReference>
<dbReference type="PANTHER" id="PTHR14493:SF50">
    <property type="entry name" value="RING FINGER PROTEIN UNKEMPT"/>
    <property type="match status" value="1"/>
</dbReference>
<protein>
    <recommendedName>
        <fullName evidence="6">C3H1-type domain-containing protein</fullName>
    </recommendedName>
</protein>
<dbReference type="SMART" id="SM00356">
    <property type="entry name" value="ZnF_C3H1"/>
    <property type="match status" value="3"/>
</dbReference>
<keyword evidence="2 5" id="KW-0863">Zinc-finger</keyword>
<dbReference type="InterPro" id="IPR036855">
    <property type="entry name" value="Znf_CCCH_sf"/>
</dbReference>
<feature type="domain" description="C3H1-type" evidence="6">
    <location>
        <begin position="126"/>
        <end position="153"/>
    </location>
</feature>
<organism evidence="7 8">
    <name type="scientific">Euplotes crassus</name>
    <dbReference type="NCBI Taxonomy" id="5936"/>
    <lineage>
        <taxon>Eukaryota</taxon>
        <taxon>Sar</taxon>
        <taxon>Alveolata</taxon>
        <taxon>Ciliophora</taxon>
        <taxon>Intramacronucleata</taxon>
        <taxon>Spirotrichea</taxon>
        <taxon>Hypotrichia</taxon>
        <taxon>Euplotida</taxon>
        <taxon>Euplotidae</taxon>
        <taxon>Moneuplotes</taxon>
    </lineage>
</organism>
<dbReference type="InterPro" id="IPR000571">
    <property type="entry name" value="Znf_CCCH"/>
</dbReference>
<sequence length="598" mass="70173">MLASARRILLHPTMEVCMLGTRCTTNSVSFSPLQARYANHCYKKYSGDFQNEHAYKNCYQRGSLPNDSEHFQNQLSKTMETWEEPKEPELDLTIFKTEKCAIEGKHNPKHCKYYHSAKDRRRVNTNYTSDLCKFAETGRCLKGDDCKLSHSNVERLYHPQKYRTKFCDTFGYDTSRCDYGSYCSFAHTVSEIKIQMIHKKPKDDDFYKYYFKTEWCPFRKDHHKADCVYAHNWQDFRRNPKLFSYCSTKCENWKSARYITQYSEGCKDMENCKYSHGWKEEVYHPSVYKRSPCKEARCAQVLRKECPYYHNKDIKSKNFEDTPSEPFALKLGNINHQKELEIVQQRQEEIRMMSSYSQYGQPYYAQYQQVYWQSSMPPAPISYEQSPMIYYPPQQNQYAMAQNQYYYPPQVVPQSSKPTVSCKSSQNVAKLKRKNTDYYPKNWKKDLVPDNSLGSKSPSIPQNYGGTSFGQISAPADHLESALAPSSRDKKFVADTNIRKFTIDEQPSFNFSRCDFPVKSPEEEKLEQRLCEQFQSNPNFIDYEDQTDQPFDGFATSDYSETHLFGQFQAQDDEFYEEGVSSSGPILNHLFQAEKPEV</sequence>
<dbReference type="PANTHER" id="PTHR14493">
    <property type="entry name" value="UNKEMPT FAMILY MEMBER"/>
    <property type="match status" value="1"/>
</dbReference>
<evidence type="ECO:0000259" key="6">
    <source>
        <dbReference type="PROSITE" id="PS50103"/>
    </source>
</evidence>
<dbReference type="PROSITE" id="PS50103">
    <property type="entry name" value="ZF_C3H1"/>
    <property type="match status" value="2"/>
</dbReference>
<dbReference type="InterPro" id="IPR045234">
    <property type="entry name" value="Unkempt-like"/>
</dbReference>
<evidence type="ECO:0000256" key="2">
    <source>
        <dbReference type="ARBA" id="ARBA00022771"/>
    </source>
</evidence>
<dbReference type="GO" id="GO:0003677">
    <property type="term" value="F:DNA binding"/>
    <property type="evidence" value="ECO:0007669"/>
    <property type="project" value="UniProtKB-KW"/>
</dbReference>
<feature type="zinc finger region" description="C3H1-type" evidence="5">
    <location>
        <begin position="161"/>
        <end position="190"/>
    </location>
</feature>
<dbReference type="EMBL" id="CAMPGE010026693">
    <property type="protein sequence ID" value="CAI2384364.1"/>
    <property type="molecule type" value="Genomic_DNA"/>
</dbReference>
<dbReference type="Gene3D" id="3.30.1370.210">
    <property type="match status" value="1"/>
</dbReference>
<keyword evidence="8" id="KW-1185">Reference proteome</keyword>
<dbReference type="AlphaFoldDB" id="A0AAD2D7Q0"/>
<evidence type="ECO:0000313" key="8">
    <source>
        <dbReference type="Proteomes" id="UP001295684"/>
    </source>
</evidence>
<keyword evidence="3 5" id="KW-0862">Zinc</keyword>
<evidence type="ECO:0000256" key="1">
    <source>
        <dbReference type="ARBA" id="ARBA00022723"/>
    </source>
</evidence>
<proteinExistence type="predicted"/>
<keyword evidence="1 5" id="KW-0479">Metal-binding</keyword>
<reference evidence="7" key="1">
    <citation type="submission" date="2023-07" db="EMBL/GenBank/DDBJ databases">
        <authorList>
            <consortium name="AG Swart"/>
            <person name="Singh M."/>
            <person name="Singh A."/>
            <person name="Seah K."/>
            <person name="Emmerich C."/>
        </authorList>
    </citation>
    <scope>NUCLEOTIDE SEQUENCE</scope>
    <source>
        <strain evidence="7">DP1</strain>
    </source>
</reference>
<dbReference type="SUPFAM" id="SSF90229">
    <property type="entry name" value="CCCH zinc finger"/>
    <property type="match status" value="2"/>
</dbReference>